<dbReference type="AlphaFoldDB" id="X1M1C3"/>
<protein>
    <submittedName>
        <fullName evidence="1">Uncharacterized protein</fullName>
    </submittedName>
</protein>
<dbReference type="InterPro" id="IPR013783">
    <property type="entry name" value="Ig-like_fold"/>
</dbReference>
<evidence type="ECO:0000313" key="1">
    <source>
        <dbReference type="EMBL" id="GAI00194.1"/>
    </source>
</evidence>
<sequence length="91" mass="10293">MQDSELKFSLEGQDTSYYVNIYDHQDLTLVVQNLGSVKKVKFSVAITSTSQIKIDPDLIQRKIKSGESKSFQISIMPEKKGVYDISITFLS</sequence>
<name>X1M1C3_9ZZZZ</name>
<dbReference type="Gene3D" id="2.60.40.10">
    <property type="entry name" value="Immunoglobulins"/>
    <property type="match status" value="1"/>
</dbReference>
<accession>X1M1C3</accession>
<proteinExistence type="predicted"/>
<organism evidence="1">
    <name type="scientific">marine sediment metagenome</name>
    <dbReference type="NCBI Taxonomy" id="412755"/>
    <lineage>
        <taxon>unclassified sequences</taxon>
        <taxon>metagenomes</taxon>
        <taxon>ecological metagenomes</taxon>
    </lineage>
</organism>
<feature type="non-terminal residue" evidence="1">
    <location>
        <position position="91"/>
    </location>
</feature>
<gene>
    <name evidence="1" type="ORF">S03H2_69798</name>
</gene>
<reference evidence="1" key="1">
    <citation type="journal article" date="2014" name="Front. Microbiol.">
        <title>High frequency of phylogenetically diverse reductive dehalogenase-homologous genes in deep subseafloor sedimentary metagenomes.</title>
        <authorList>
            <person name="Kawai M."/>
            <person name="Futagami T."/>
            <person name="Toyoda A."/>
            <person name="Takaki Y."/>
            <person name="Nishi S."/>
            <person name="Hori S."/>
            <person name="Arai W."/>
            <person name="Tsubouchi T."/>
            <person name="Morono Y."/>
            <person name="Uchiyama I."/>
            <person name="Ito T."/>
            <person name="Fujiyama A."/>
            <person name="Inagaki F."/>
            <person name="Takami H."/>
        </authorList>
    </citation>
    <scope>NUCLEOTIDE SEQUENCE</scope>
    <source>
        <strain evidence="1">Expedition CK06-06</strain>
    </source>
</reference>
<comment type="caution">
    <text evidence="1">The sequence shown here is derived from an EMBL/GenBank/DDBJ whole genome shotgun (WGS) entry which is preliminary data.</text>
</comment>
<dbReference type="EMBL" id="BARU01046205">
    <property type="protein sequence ID" value="GAI00194.1"/>
    <property type="molecule type" value="Genomic_DNA"/>
</dbReference>